<sequence>MVWQMVAHDLGWSTGKEYALKIIDKAKCSGKEHLIENEVAVLRRVKHPNIIQLIDEVDTPTELYLVMELVKVCEYLDGTKSLKLGDFGLATVVEGPLHTVCGTPTYVAPEIIAEAGYGLKVDIWATGVITYILLCGFPPFRSEDNLQEDLFDQILVGRLDFPAPYWDNVTDSAKELIGRMLQVNVEARYTAQDILSHPWVTDDNMENNIKMEVSGKLRTHFNTAPKPSTTTAGVAVIMVRTGQQHSLSQPIVCFLVPLSIHTLRGS</sequence>
<dbReference type="Ensembl" id="ENSHHUT00000044145.1">
    <property type="protein sequence ID" value="ENSHHUP00000042536.1"/>
    <property type="gene ID" value="ENSHHUG00000026151.1"/>
</dbReference>
<evidence type="ECO:0000259" key="1">
    <source>
        <dbReference type="PROSITE" id="PS50011"/>
    </source>
</evidence>
<dbReference type="STRING" id="62062.ENSHHUP00000042536"/>
<dbReference type="PROSITE" id="PS50011">
    <property type="entry name" value="PROTEIN_KINASE_DOM"/>
    <property type="match status" value="1"/>
</dbReference>
<organism evidence="2 3">
    <name type="scientific">Hucho hucho</name>
    <name type="common">huchen</name>
    <dbReference type="NCBI Taxonomy" id="62062"/>
    <lineage>
        <taxon>Eukaryota</taxon>
        <taxon>Metazoa</taxon>
        <taxon>Chordata</taxon>
        <taxon>Craniata</taxon>
        <taxon>Vertebrata</taxon>
        <taxon>Euteleostomi</taxon>
        <taxon>Actinopterygii</taxon>
        <taxon>Neopterygii</taxon>
        <taxon>Teleostei</taxon>
        <taxon>Protacanthopterygii</taxon>
        <taxon>Salmoniformes</taxon>
        <taxon>Salmonidae</taxon>
        <taxon>Salmoninae</taxon>
        <taxon>Hucho</taxon>
    </lineage>
</organism>
<dbReference type="InterPro" id="IPR000719">
    <property type="entry name" value="Prot_kinase_dom"/>
</dbReference>
<proteinExistence type="predicted"/>
<dbReference type="Gene3D" id="3.30.200.20">
    <property type="entry name" value="Phosphorylase Kinase, domain 1"/>
    <property type="match status" value="1"/>
</dbReference>
<reference evidence="3" key="1">
    <citation type="submission" date="2018-06" db="EMBL/GenBank/DDBJ databases">
        <title>Genome assembly of Danube salmon.</title>
        <authorList>
            <person name="Macqueen D.J."/>
            <person name="Gundappa M.K."/>
        </authorList>
    </citation>
    <scope>NUCLEOTIDE SEQUENCE [LARGE SCALE GENOMIC DNA]</scope>
</reference>
<feature type="domain" description="Protein kinase" evidence="1">
    <location>
        <begin position="1"/>
        <end position="200"/>
    </location>
</feature>
<name>A0A4W5MUA3_9TELE</name>
<dbReference type="Pfam" id="PF00069">
    <property type="entry name" value="Pkinase"/>
    <property type="match status" value="2"/>
</dbReference>
<dbReference type="GO" id="GO:0004672">
    <property type="term" value="F:protein kinase activity"/>
    <property type="evidence" value="ECO:0007669"/>
    <property type="project" value="InterPro"/>
</dbReference>
<dbReference type="GeneTree" id="ENSGT00940000154895"/>
<reference evidence="2" key="2">
    <citation type="submission" date="2025-08" db="UniProtKB">
        <authorList>
            <consortium name="Ensembl"/>
        </authorList>
    </citation>
    <scope>IDENTIFICATION</scope>
</reference>
<dbReference type="GO" id="GO:0005524">
    <property type="term" value="F:ATP binding"/>
    <property type="evidence" value="ECO:0007669"/>
    <property type="project" value="InterPro"/>
</dbReference>
<evidence type="ECO:0000313" key="2">
    <source>
        <dbReference type="Ensembl" id="ENSHHUP00000042536.1"/>
    </source>
</evidence>
<reference evidence="2" key="3">
    <citation type="submission" date="2025-09" db="UniProtKB">
        <authorList>
            <consortium name="Ensembl"/>
        </authorList>
    </citation>
    <scope>IDENTIFICATION</scope>
</reference>
<dbReference type="Gene3D" id="1.10.510.10">
    <property type="entry name" value="Transferase(Phosphotransferase) domain 1"/>
    <property type="match status" value="1"/>
</dbReference>
<keyword evidence="3" id="KW-1185">Reference proteome</keyword>
<dbReference type="InterPro" id="IPR011009">
    <property type="entry name" value="Kinase-like_dom_sf"/>
</dbReference>
<evidence type="ECO:0000313" key="3">
    <source>
        <dbReference type="Proteomes" id="UP000314982"/>
    </source>
</evidence>
<dbReference type="AlphaFoldDB" id="A0A4W5MUA3"/>
<accession>A0A4W5MUA3</accession>
<dbReference type="Proteomes" id="UP000314982">
    <property type="component" value="Unassembled WGS sequence"/>
</dbReference>
<dbReference type="PANTHER" id="PTHR24347">
    <property type="entry name" value="SERINE/THREONINE-PROTEIN KINASE"/>
    <property type="match status" value="1"/>
</dbReference>
<dbReference type="SUPFAM" id="SSF56112">
    <property type="entry name" value="Protein kinase-like (PK-like)"/>
    <property type="match status" value="1"/>
</dbReference>
<protein>
    <recommendedName>
        <fullName evidence="1">Protein kinase domain-containing protein</fullName>
    </recommendedName>
</protein>